<dbReference type="Pfam" id="PF09560">
    <property type="entry name" value="Spore_YunB"/>
    <property type="match status" value="1"/>
</dbReference>
<dbReference type="InterPro" id="IPR014197">
    <property type="entry name" value="Sporulation_prot_YunB"/>
</dbReference>
<feature type="compositionally biased region" description="Polar residues" evidence="1">
    <location>
        <begin position="258"/>
        <end position="268"/>
    </location>
</feature>
<dbReference type="NCBIfam" id="TIGR02832">
    <property type="entry name" value="spo_yunB"/>
    <property type="match status" value="1"/>
</dbReference>
<dbReference type="KEGG" id="nth:Nther_1810"/>
<feature type="transmembrane region" description="Helical" evidence="2">
    <location>
        <begin position="20"/>
        <end position="37"/>
    </location>
</feature>
<dbReference type="eggNOG" id="ENOG5031XUS">
    <property type="taxonomic scope" value="Bacteria"/>
</dbReference>
<keyword evidence="2" id="KW-0472">Membrane</keyword>
<evidence type="ECO:0000313" key="3">
    <source>
        <dbReference type="EMBL" id="ACB85382.1"/>
    </source>
</evidence>
<dbReference type="InParanoid" id="B2A5M8"/>
<organism evidence="3 4">
    <name type="scientific">Natranaerobius thermophilus (strain ATCC BAA-1301 / DSM 18059 / JW/NM-WN-LF)</name>
    <dbReference type="NCBI Taxonomy" id="457570"/>
    <lineage>
        <taxon>Bacteria</taxon>
        <taxon>Bacillati</taxon>
        <taxon>Bacillota</taxon>
        <taxon>Clostridia</taxon>
        <taxon>Natranaerobiales</taxon>
        <taxon>Natranaerobiaceae</taxon>
        <taxon>Natranaerobius</taxon>
    </lineage>
</organism>
<reference evidence="3 4" key="2">
    <citation type="journal article" date="2011" name="J. Bacteriol.">
        <title>Complete genome sequence of the anaerobic, halophilic alkalithermophile Natranaerobius thermophilus JW/NM-WN-LF.</title>
        <authorList>
            <person name="Zhao B."/>
            <person name="Mesbah N.M."/>
            <person name="Dalin E."/>
            <person name="Goodwin L."/>
            <person name="Nolan M."/>
            <person name="Pitluck S."/>
            <person name="Chertkov O."/>
            <person name="Brettin T.S."/>
            <person name="Han J."/>
            <person name="Larimer F.W."/>
            <person name="Land M.L."/>
            <person name="Hauser L."/>
            <person name="Kyrpides N."/>
            <person name="Wiegel J."/>
        </authorList>
    </citation>
    <scope>NUCLEOTIDE SEQUENCE [LARGE SCALE GENOMIC DNA]</scope>
    <source>
        <strain evidence="4">ATCC BAA-1301 / DSM 18059 / JW/NM-WN-LF</strain>
    </source>
</reference>
<evidence type="ECO:0000313" key="4">
    <source>
        <dbReference type="Proteomes" id="UP000001683"/>
    </source>
</evidence>
<dbReference type="RefSeq" id="WP_012448249.1">
    <property type="nucleotide sequence ID" value="NC_010718.1"/>
</dbReference>
<evidence type="ECO:0000256" key="1">
    <source>
        <dbReference type="SAM" id="MobiDB-lite"/>
    </source>
</evidence>
<name>B2A5M8_NATTJ</name>
<feature type="region of interest" description="Disordered" evidence="1">
    <location>
        <begin position="224"/>
        <end position="280"/>
    </location>
</feature>
<keyword evidence="2" id="KW-1133">Transmembrane helix</keyword>
<dbReference type="AlphaFoldDB" id="B2A5M8"/>
<dbReference type="EMBL" id="CP001034">
    <property type="protein sequence ID" value="ACB85382.1"/>
    <property type="molecule type" value="Genomic_DNA"/>
</dbReference>
<gene>
    <name evidence="3" type="ordered locus">Nther_1810</name>
</gene>
<accession>B2A5M8</accession>
<dbReference type="Proteomes" id="UP000001683">
    <property type="component" value="Chromosome"/>
</dbReference>
<dbReference type="OrthoDB" id="1649278at2"/>
<sequence>MFGKRPLTRAPNRYRKIVPIFIIILIVVMLIKGFIWIEENIRPTFLAIAEARAKIIAFDAINEAINERVAQNIMYEDLVLVDKDSDGQITMAQTNTMEINRVQAETVRRVQNTLRRIEGEKVNIPLGQVLGSQILATYGPSIPVTLVPIGTVHVDVSHSFSEAGINQTRHKIYLEVYADVQVVIPFISTSREVKTAVPVADTLYMGDVPDTVVELPFPIKDNSNIQTRGFQSESSNTNSRTSFDEGNSTFNEPGDSDFGQSNFGNQSIDGGEPSIPYFNK</sequence>
<reference evidence="3 4" key="1">
    <citation type="submission" date="2008-04" db="EMBL/GenBank/DDBJ databases">
        <title>Complete sequence of chromosome of Natranaerobius thermophilus JW/NM-WN-LF.</title>
        <authorList>
            <consortium name="US DOE Joint Genome Institute"/>
            <person name="Copeland A."/>
            <person name="Lucas S."/>
            <person name="Lapidus A."/>
            <person name="Glavina del Rio T."/>
            <person name="Dalin E."/>
            <person name="Tice H."/>
            <person name="Bruce D."/>
            <person name="Goodwin L."/>
            <person name="Pitluck S."/>
            <person name="Chertkov O."/>
            <person name="Brettin T."/>
            <person name="Detter J.C."/>
            <person name="Han C."/>
            <person name="Kuske C.R."/>
            <person name="Schmutz J."/>
            <person name="Larimer F."/>
            <person name="Land M."/>
            <person name="Hauser L."/>
            <person name="Kyrpides N."/>
            <person name="Lykidis A."/>
            <person name="Mesbah N.M."/>
            <person name="Wiegel J."/>
        </authorList>
    </citation>
    <scope>NUCLEOTIDE SEQUENCE [LARGE SCALE GENOMIC DNA]</scope>
    <source>
        <strain evidence="4">ATCC BAA-1301 / DSM 18059 / JW/NM-WN-LF</strain>
    </source>
</reference>
<protein>
    <submittedName>
        <fullName evidence="3">Sporulation protein YunB</fullName>
    </submittedName>
</protein>
<dbReference type="STRING" id="457570.Nther_1810"/>
<proteinExistence type="predicted"/>
<keyword evidence="4" id="KW-1185">Reference proteome</keyword>
<keyword evidence="2" id="KW-0812">Transmembrane</keyword>
<feature type="compositionally biased region" description="Polar residues" evidence="1">
    <location>
        <begin position="224"/>
        <end position="251"/>
    </location>
</feature>
<evidence type="ECO:0000256" key="2">
    <source>
        <dbReference type="SAM" id="Phobius"/>
    </source>
</evidence>
<dbReference type="FunCoup" id="B2A5M8">
    <property type="interactions" value="59"/>
</dbReference>
<dbReference type="HOGENOM" id="CLU_067338_2_0_9"/>